<dbReference type="OrthoDB" id="775356at2759"/>
<dbReference type="GO" id="GO:0005096">
    <property type="term" value="F:GTPase activator activity"/>
    <property type="evidence" value="ECO:0007669"/>
    <property type="project" value="TreeGrafter"/>
</dbReference>
<dbReference type="GO" id="GO:0005516">
    <property type="term" value="F:calmodulin binding"/>
    <property type="evidence" value="ECO:0007669"/>
    <property type="project" value="UniProtKB-KW"/>
</dbReference>
<dbReference type="PROSITE" id="PS00509">
    <property type="entry name" value="RAS_GTPASE_ACTIV_1"/>
    <property type="match status" value="1"/>
</dbReference>
<evidence type="ECO:0000256" key="2">
    <source>
        <dbReference type="ARBA" id="ARBA00022737"/>
    </source>
</evidence>
<feature type="domain" description="WW" evidence="5">
    <location>
        <begin position="672"/>
        <end position="705"/>
    </location>
</feature>
<evidence type="ECO:0000259" key="4">
    <source>
        <dbReference type="PROSITE" id="PS50018"/>
    </source>
</evidence>
<dbReference type="FunFam" id="1.10.418.10:FF:000013">
    <property type="entry name" value="IQ motif containing GTPase activating protein 1"/>
    <property type="match status" value="1"/>
</dbReference>
<dbReference type="PROSITE" id="PS50018">
    <property type="entry name" value="RAS_GTPASE_ACTIV_2"/>
    <property type="match status" value="1"/>
</dbReference>
<keyword evidence="1" id="KW-0597">Phosphoprotein</keyword>
<proteinExistence type="predicted"/>
<dbReference type="SMART" id="SM00323">
    <property type="entry name" value="RasGAP"/>
    <property type="match status" value="1"/>
</dbReference>
<dbReference type="GO" id="GO:0120025">
    <property type="term" value="C:plasma membrane bounded cell projection"/>
    <property type="evidence" value="ECO:0007669"/>
    <property type="project" value="UniProtKB-ARBA"/>
</dbReference>
<dbReference type="Gene3D" id="1.10.418.10">
    <property type="entry name" value="Calponin-like domain"/>
    <property type="match status" value="1"/>
</dbReference>
<dbReference type="InterPro" id="IPR036872">
    <property type="entry name" value="CH_dom_sf"/>
</dbReference>
<reference evidence="8" key="1">
    <citation type="submission" date="2025-08" db="UniProtKB">
        <authorList>
            <consortium name="RefSeq"/>
        </authorList>
    </citation>
    <scope>IDENTIFICATION</scope>
</reference>
<dbReference type="CDD" id="cd00201">
    <property type="entry name" value="WW"/>
    <property type="match status" value="1"/>
</dbReference>
<dbReference type="SMART" id="SM00033">
    <property type="entry name" value="CH"/>
    <property type="match status" value="1"/>
</dbReference>
<dbReference type="Pfam" id="PF03836">
    <property type="entry name" value="RasGAP_C"/>
    <property type="match status" value="1"/>
</dbReference>
<evidence type="ECO:0000259" key="6">
    <source>
        <dbReference type="PROSITE" id="PS50021"/>
    </source>
</evidence>
<evidence type="ECO:0000313" key="7">
    <source>
        <dbReference type="Proteomes" id="UP000515159"/>
    </source>
</evidence>
<evidence type="ECO:0000259" key="5">
    <source>
        <dbReference type="PROSITE" id="PS50020"/>
    </source>
</evidence>
<dbReference type="SUPFAM" id="SSF48350">
    <property type="entry name" value="GTPase activation domain, GAP"/>
    <property type="match status" value="1"/>
</dbReference>
<dbReference type="PANTHER" id="PTHR14149:SF10">
    <property type="entry name" value="RAS GTPASE-ACTIVATING-LIKE PROTEIN IQGAP3"/>
    <property type="match status" value="1"/>
</dbReference>
<dbReference type="SUPFAM" id="SSF47576">
    <property type="entry name" value="Calponin-homology domain, CH-domain"/>
    <property type="match status" value="1"/>
</dbReference>
<sequence>MEETRGQPPAGSGYERLTADEMDAQRRQNVAYQYLCHLEEAKRWLEACLNEELPPPTDLEESLRNGVILAKMGHYFAPDIVPLKKIYDSEQLRYKAAGLHFRHTDNINHWRNAMARVGLPTIFHPETTDIYDRKNMPRAVYCIHALSLYLFKLGLAPQIQDLYGKVNFTEEEIDNMKFELEKYGLQMPAFSKIGGILANELSVDEAAVHAAVIAINEAVDRGVVEETMCALRNPYAMLGNLRETLAAVYQEILYQAKMQKATSARNRCIPDTSESQEIYDHCLTQAEIQGNINRMNVHEILEYVDDSLEKQDSHALYSALQDPVLGLRRVHRENAEWYLEQLTTDREQKALELGYADLLEKDELQAGVDASNQRAKQERAMEDAVARVNSAVRRSVATETAKELANPEAQLPDVHPFAAELYQQELAVLQKQKVEGDLAQEELFVAVEMLSAVALINRAIEAGDLNAFWSHLINPATGLADIEDENIQRYFDELLKLKRRSRKAGALFLSWNELQACVNEVNVSIQQDHDKILAVGLINDALEQGDPQKTLTALLMPAAGLADVSLPVAQRYHHVLTGARRHKAQTTKDPGAALWLEEIRQGVSKANQDTDKAKKMALGVAAINQAIKEGNPSQTARVLCNPDVALLGLVTDCAALYQPELANAMNAKIRMGDVKSLWVRHQLKDGGEYYFHLRTFEGTWDRPRDFAAHSAHLTREEIQSTITRVTGAYDRKRQWKTSSKLIVQLQARMRGYLVRREFAERSLFLRKQLPAVVKIQAFWRSYRQRKAYLERLRYLRENTTVVIKIQSWLRMRRTRRRYLERLQFFRKNMDAVVKIQAFVRANKARGDYRMLVHARDPPLSVLRKFAHLLEQSEHDFREELEGVKLREEVVKTIRFNQQLENGLNLTDIKIGLLVKNRITLQEVVSHCKKLTKKNKEQLADMMAIDKQKGLKGLSKENRQKLEAYQHLFYLLQTQPSYLARLIFQMPQNKSTRFMESVVFTLYNYASNEREAFLLLQLFKTALKEEIRLKVDRLQEVITGNPTVVRMVVSFYRNARGLNALRQILGEVVKEVLQDKVLNIRTDPVDIYKSWINQMESQTGQRSKFPYNVSPEQALSYPEVQRRLNVSIRNLITITDKFFMTITSNVDKIPYGMRYVAKVLKNSLSNKFPDATGDDVAKIVGNLLYYRYMNPAVVAPDGFDIIDISAGGAVHPDQRRNLGSVAKVLQHMAAGQLFEGEQSHLHLVNTYLAEMHGRFRSFLAVACSVPEPEERFSIDEYSEMLNVIKPVIYITAGELISTHKLLLEHQDAVSPSYGDPLHELLEDLGDLPTIQSLIGEGTFHASDVTAEQAWAQLSKLELSLTLASKLEMAETDSKEMDAKSLLLSTKQMLVDVIRSQPGESLLQVLHTSVSAEQEVVHRRLMHRQAASLAQTPEKLKRGRSLLGNSQLSVEEKKRKVIRNLRKLESLGVVTSTDHYQDIVNQIAKDICNQRRYRQHRKAELVKLQQTLQGLNSKTMFYEEQIDYYNQYIKTCLDNLTAIGKVPGKNKKQPSLSYTAARLFEKGVLLEIEDLPVTQFRNVIFDILPCDEAGKFQVKTKFLGVDMEKFQLHYQDLLQLQYEGVAVMKMSGKAKVNVNLLLFLLNKKFFKK</sequence>
<dbReference type="RefSeq" id="XP_033779753.1">
    <property type="nucleotide sequence ID" value="XM_033923862.1"/>
</dbReference>
<dbReference type="GO" id="GO:0051015">
    <property type="term" value="F:actin filament binding"/>
    <property type="evidence" value="ECO:0007669"/>
    <property type="project" value="TreeGrafter"/>
</dbReference>
<evidence type="ECO:0000256" key="1">
    <source>
        <dbReference type="ARBA" id="ARBA00022553"/>
    </source>
</evidence>
<protein>
    <submittedName>
        <fullName evidence="8">Ras GTPase-activating-like protein IQGAP3 isoform X1</fullName>
    </submittedName>
</protein>
<dbReference type="PROSITE" id="PS50021">
    <property type="entry name" value="CH"/>
    <property type="match status" value="1"/>
</dbReference>
<keyword evidence="2" id="KW-0677">Repeat</keyword>
<organism evidence="7 8">
    <name type="scientific">Geotrypetes seraphini</name>
    <name type="common">Gaboon caecilian</name>
    <name type="synonym">Caecilia seraphini</name>
    <dbReference type="NCBI Taxonomy" id="260995"/>
    <lineage>
        <taxon>Eukaryota</taxon>
        <taxon>Metazoa</taxon>
        <taxon>Chordata</taxon>
        <taxon>Craniata</taxon>
        <taxon>Vertebrata</taxon>
        <taxon>Euteleostomi</taxon>
        <taxon>Amphibia</taxon>
        <taxon>Gymnophiona</taxon>
        <taxon>Geotrypetes</taxon>
    </lineage>
</organism>
<dbReference type="InterPro" id="IPR008936">
    <property type="entry name" value="Rho_GTPase_activation_prot"/>
</dbReference>
<dbReference type="PANTHER" id="PTHR14149">
    <property type="entry name" value="RAS GTPASE-ACTIVATING PROTEIN WITH IQ MOTIF"/>
    <property type="match status" value="1"/>
</dbReference>
<dbReference type="InParanoid" id="A0A6P8PY96"/>
<name>A0A6P8PY96_GEOSA</name>
<dbReference type="Pfam" id="PF00307">
    <property type="entry name" value="CH"/>
    <property type="match status" value="1"/>
</dbReference>
<dbReference type="Pfam" id="PF00616">
    <property type="entry name" value="RasGAP"/>
    <property type="match status" value="1"/>
</dbReference>
<dbReference type="GO" id="GO:0005938">
    <property type="term" value="C:cell cortex"/>
    <property type="evidence" value="ECO:0007669"/>
    <property type="project" value="TreeGrafter"/>
</dbReference>
<dbReference type="InterPro" id="IPR000593">
    <property type="entry name" value="RasGAP_C"/>
</dbReference>
<dbReference type="FunCoup" id="A0A6P8PY96">
    <property type="interactions" value="1057"/>
</dbReference>
<gene>
    <name evidence="8" type="primary">IQGAP3</name>
</gene>
<dbReference type="Pfam" id="PF00612">
    <property type="entry name" value="IQ"/>
    <property type="match status" value="4"/>
</dbReference>
<dbReference type="CTD" id="128239"/>
<dbReference type="PROSITE" id="PS50020">
    <property type="entry name" value="WW_DOMAIN_2"/>
    <property type="match status" value="1"/>
</dbReference>
<dbReference type="InterPro" id="IPR000048">
    <property type="entry name" value="IQ_motif_EF-hand-BS"/>
</dbReference>
<evidence type="ECO:0000313" key="8">
    <source>
        <dbReference type="RefSeq" id="XP_033779753.1"/>
    </source>
</evidence>
<dbReference type="FunFam" id="1.10.506.10:FF:000004">
    <property type="entry name" value="IQ motif containing GTPase activating protein 1"/>
    <property type="match status" value="1"/>
</dbReference>
<dbReference type="InterPro" id="IPR001936">
    <property type="entry name" value="RasGAP_dom"/>
</dbReference>
<dbReference type="KEGG" id="gsh:117350005"/>
<dbReference type="SUPFAM" id="SSF143885">
    <property type="entry name" value="RGC domain-like"/>
    <property type="match status" value="1"/>
</dbReference>
<dbReference type="GO" id="GO:1903479">
    <property type="term" value="P:mitotic actomyosin contractile ring assembly actin filament organization"/>
    <property type="evidence" value="ECO:0007669"/>
    <property type="project" value="TreeGrafter"/>
</dbReference>
<dbReference type="Gene3D" id="1.20.5.190">
    <property type="match status" value="2"/>
</dbReference>
<dbReference type="InterPro" id="IPR001715">
    <property type="entry name" value="CH_dom"/>
</dbReference>
<dbReference type="Proteomes" id="UP000515159">
    <property type="component" value="Chromosome 16"/>
</dbReference>
<dbReference type="InterPro" id="IPR023152">
    <property type="entry name" value="RasGAP_CS"/>
</dbReference>
<feature type="domain" description="Calponin-homology (CH)" evidence="6">
    <location>
        <begin position="35"/>
        <end position="150"/>
    </location>
</feature>
<dbReference type="PROSITE" id="PS50096">
    <property type="entry name" value="IQ"/>
    <property type="match status" value="4"/>
</dbReference>
<keyword evidence="7" id="KW-1185">Reference proteome</keyword>
<dbReference type="SMART" id="SM00456">
    <property type="entry name" value="WW"/>
    <property type="match status" value="1"/>
</dbReference>
<feature type="domain" description="Ras-GAP" evidence="4">
    <location>
        <begin position="996"/>
        <end position="1229"/>
    </location>
</feature>
<dbReference type="InterPro" id="IPR001202">
    <property type="entry name" value="WW_dom"/>
</dbReference>
<dbReference type="GeneID" id="117350005"/>
<dbReference type="Gene3D" id="1.10.506.10">
    <property type="entry name" value="GTPase Activation - p120gap, domain 1"/>
    <property type="match status" value="1"/>
</dbReference>
<accession>A0A6P8PY96</accession>
<dbReference type="SMART" id="SM00015">
    <property type="entry name" value="IQ"/>
    <property type="match status" value="4"/>
</dbReference>
<keyword evidence="3" id="KW-0112">Calmodulin-binding</keyword>
<evidence type="ECO:0000256" key="3">
    <source>
        <dbReference type="ARBA" id="ARBA00022860"/>
    </source>
</evidence>
<dbReference type="PROSITE" id="PS01159">
    <property type="entry name" value="WW_DOMAIN_1"/>
    <property type="match status" value="1"/>
</dbReference>